<dbReference type="Proteomes" id="UP000230605">
    <property type="component" value="Chromosome 7"/>
</dbReference>
<proteinExistence type="predicted"/>
<dbReference type="OrthoDB" id="10334566at2759"/>
<dbReference type="EMBL" id="LKMD01000106">
    <property type="protein sequence ID" value="PIA91901.1"/>
    <property type="molecule type" value="Genomic_DNA"/>
</dbReference>
<accession>A0A2G5HH83</accession>
<evidence type="ECO:0000313" key="3">
    <source>
        <dbReference type="Proteomes" id="UP000230605"/>
    </source>
</evidence>
<feature type="region of interest" description="Disordered" evidence="1">
    <location>
        <begin position="72"/>
        <end position="104"/>
    </location>
</feature>
<name>A0A2G5HH83_CERBT</name>
<comment type="caution">
    <text evidence="2">The sequence shown here is derived from an EMBL/GenBank/DDBJ whole genome shotgun (WGS) entry which is preliminary data.</text>
</comment>
<organism evidence="2 3">
    <name type="scientific">Cercospora beticola</name>
    <name type="common">Sugarbeet leaf spot fungus</name>
    <dbReference type="NCBI Taxonomy" id="122368"/>
    <lineage>
        <taxon>Eukaryota</taxon>
        <taxon>Fungi</taxon>
        <taxon>Dikarya</taxon>
        <taxon>Ascomycota</taxon>
        <taxon>Pezizomycotina</taxon>
        <taxon>Dothideomycetes</taxon>
        <taxon>Dothideomycetidae</taxon>
        <taxon>Mycosphaerellales</taxon>
        <taxon>Mycosphaerellaceae</taxon>
        <taxon>Cercospora</taxon>
    </lineage>
</organism>
<feature type="compositionally biased region" description="Low complexity" evidence="1">
    <location>
        <begin position="76"/>
        <end position="89"/>
    </location>
</feature>
<sequence length="282" mass="29975">MRTESRCVHSSMKAPTIRKHFDCYNTLPSNGGNLLALTRIDSACTMHLAFLAQLLIAALALAAPGGSALDDNSLDKPAGTPAGKAAGKPVTNSAGGQPAAKQVTKPVANQAGKPANAIPPGFLKPVPVKPLVFTATGGKTGGKVQPDATLDCARVRIVCHKVFTNAALQDPDNDLTSWCSDVKERIEDDAEESHNDGSNCLNGEPYVDPGQPTCTIPYRYNWGVRYEAEFVIRRFRKTCNDPPTGAGKLTQILTEICGVQKQDFSAWGTATVDNSNVHCGEQ</sequence>
<reference evidence="2 3" key="1">
    <citation type="submission" date="2015-10" db="EMBL/GenBank/DDBJ databases">
        <title>The cercosporin biosynthetic gene cluster was horizontally transferred to several fungal lineages and shown to be expanded in Cercospora beticola based on microsynteny with recipient genomes.</title>
        <authorList>
            <person name="De Jonge R."/>
            <person name="Ebert M.K."/>
            <person name="Suttle J.C."/>
            <person name="Jurick Ii W.M."/>
            <person name="Secor G.A."/>
            <person name="Thomma B.P."/>
            <person name="Van De Peer Y."/>
            <person name="Bolton M.D."/>
        </authorList>
    </citation>
    <scope>NUCLEOTIDE SEQUENCE [LARGE SCALE GENOMIC DNA]</scope>
    <source>
        <strain evidence="2 3">09-40</strain>
    </source>
</reference>
<gene>
    <name evidence="2" type="ORF">CB0940_09175</name>
</gene>
<evidence type="ECO:0000313" key="2">
    <source>
        <dbReference type="EMBL" id="PIA91901.1"/>
    </source>
</evidence>
<evidence type="ECO:0000256" key="1">
    <source>
        <dbReference type="SAM" id="MobiDB-lite"/>
    </source>
</evidence>
<dbReference type="AlphaFoldDB" id="A0A2G5HH83"/>
<protein>
    <submittedName>
        <fullName evidence="2">Uncharacterized protein</fullName>
    </submittedName>
</protein>